<accession>A0A1R4J9I3</accession>
<dbReference type="EC" id="3.1.21.3" evidence="3"/>
<feature type="domain" description="Helicase ATP-binding" evidence="2">
    <location>
        <begin position="364"/>
        <end position="520"/>
    </location>
</feature>
<proteinExistence type="predicted"/>
<dbReference type="CDD" id="cd18032">
    <property type="entry name" value="DEXHc_RE_I_III_res"/>
    <property type="match status" value="1"/>
</dbReference>
<evidence type="ECO:0000259" key="2">
    <source>
        <dbReference type="PROSITE" id="PS51192"/>
    </source>
</evidence>
<dbReference type="SMART" id="SM00487">
    <property type="entry name" value="DEXDc"/>
    <property type="match status" value="1"/>
</dbReference>
<dbReference type="InterPro" id="IPR014001">
    <property type="entry name" value="Helicase_ATP-bd"/>
</dbReference>
<dbReference type="Pfam" id="PF04851">
    <property type="entry name" value="ResIII"/>
    <property type="match status" value="1"/>
</dbReference>
<dbReference type="OrthoDB" id="9776021at2"/>
<gene>
    <name evidence="3" type="ORF">FM114_06240</name>
</gene>
<dbReference type="GO" id="GO:0009035">
    <property type="term" value="F:type I site-specific deoxyribonuclease activity"/>
    <property type="evidence" value="ECO:0007669"/>
    <property type="project" value="UniProtKB-EC"/>
</dbReference>
<dbReference type="GO" id="GO:0005524">
    <property type="term" value="F:ATP binding"/>
    <property type="evidence" value="ECO:0007669"/>
    <property type="project" value="UniProtKB-KW"/>
</dbReference>
<dbReference type="CDD" id="cd18799">
    <property type="entry name" value="SF2_C_EcoAI-like"/>
    <property type="match status" value="1"/>
</dbReference>
<dbReference type="GO" id="GO:0003677">
    <property type="term" value="F:DNA binding"/>
    <property type="evidence" value="ECO:0007669"/>
    <property type="project" value="UniProtKB-KW"/>
</dbReference>
<dbReference type="EMBL" id="FUKQ01000024">
    <property type="protein sequence ID" value="SJN28574.1"/>
    <property type="molecule type" value="Genomic_DNA"/>
</dbReference>
<dbReference type="Pfam" id="PF08463">
    <property type="entry name" value="EcoEI_R_C"/>
    <property type="match status" value="1"/>
</dbReference>
<dbReference type="GO" id="GO:0009307">
    <property type="term" value="P:DNA restriction-modification system"/>
    <property type="evidence" value="ECO:0007669"/>
    <property type="project" value="UniProtKB-KW"/>
</dbReference>
<dbReference type="Proteomes" id="UP000188342">
    <property type="component" value="Unassembled WGS sequence"/>
</dbReference>
<dbReference type="InterPro" id="IPR007409">
    <property type="entry name" value="Restrct_endonuc_type1_HsdR_N"/>
</dbReference>
<dbReference type="AlphaFoldDB" id="A0A1R4J9I3"/>
<dbReference type="PANTHER" id="PTHR47396">
    <property type="entry name" value="TYPE I RESTRICTION ENZYME ECOKI R PROTEIN"/>
    <property type="match status" value="1"/>
</dbReference>
<feature type="coiled-coil region" evidence="1">
    <location>
        <begin position="170"/>
        <end position="197"/>
    </location>
</feature>
<dbReference type="InterPro" id="IPR006935">
    <property type="entry name" value="Helicase/UvrB_N"/>
</dbReference>
<dbReference type="PANTHER" id="PTHR47396:SF1">
    <property type="entry name" value="ATP-DEPENDENT HELICASE IRC3-RELATED"/>
    <property type="match status" value="1"/>
</dbReference>
<dbReference type="Gene3D" id="3.40.50.300">
    <property type="entry name" value="P-loop containing nucleotide triphosphate hydrolases"/>
    <property type="match status" value="2"/>
</dbReference>
<dbReference type="Pfam" id="PF00271">
    <property type="entry name" value="Helicase_C"/>
    <property type="match status" value="1"/>
</dbReference>
<dbReference type="SUPFAM" id="SSF52540">
    <property type="entry name" value="P-loop containing nucleoside triphosphate hydrolases"/>
    <property type="match status" value="1"/>
</dbReference>
<dbReference type="Pfam" id="PF04313">
    <property type="entry name" value="HSDR_N"/>
    <property type="match status" value="1"/>
</dbReference>
<dbReference type="InterPro" id="IPR050742">
    <property type="entry name" value="Helicase_Restrict-Modif_Enz"/>
</dbReference>
<sequence>MGNFDFLKAEWPEIAANAARAESALSNDPIAACVYSRRVAELVVAATYDLKQLPDAYRDDLSARINSLDFKRVVPERVRAKLDAIRRYGNIAAHPGGRRLQPGQPRACLDELFHVLVWFGLNYTTTPGTVPVNSRFDADLAKQSAPLPRAEVARIVAQFEQTDQARAAELEASVSKAAELENELAELRAQLATAQQMQGVADTHDYDEATTRTRLIDLQLAEAGWPLDQARDREYPVTGMPNNSGDGFVDYVLWGDDGLPLAVVEAKRTTASEQRGQQQAKLYADCLGARFGQRPVIFYTNGIRTWLWDDLNYPPRAIQGFLTKDELELAIQRRTTRMDLATRAVDSVIAGRYYQSRAIKAIGQSFDQKQRAALLVMATGSGKTRTVIALTKQLMDAGWVKRVLFLADRTALVKQAANAFKTHLPGVTTVNLVTERGEQGRVYVSTYPTMLNLIQQADGERRFGPGYFDLVVIDEAHRSVYAKYGAIFEYFDSLLVGLTATPKDEVDHNTYRLFQLEDGVPTDAYGLDEAVKDGYLVPPRGLSVGTKFTRRGITYADLSDDEKDAWDALDWGEDGAPDEVGAEELNRFLFNADTVDKVLGQLMSDGHKVAGGERLAKTIIFAKSQQHAEFIEERFNLGWPQYAGHFARVITHASPYAQSLIDDFATPDKAPHIAISVDMLDTGIDIPAVANLVLFKMVRSKSKFWQMLGRGTRLCPGLYGPGQDKTDFFVFDYCGNLEYFGADLPGSEGSLQKSLTQRIFEARVELIRALTDHPSEADLRAATTTTLHDFVAGMTFDNVLVRPHWEVVEKYQSAERWHGLSADDAREAISLGGLPSTAEVEAAADKAKRFDLIILKRQVAQLTGDAATAEKSKRQVQEIAEILLTKANIAMVTEQAPLLESLLSDEWWEGVSPSSLEVVRKRIRGLMQLIEPTTRARLYTDFTDENSAAVEVELPGTTPGTDFERFRAQALSYLRSHEDNLSLQRLLRNKPLTQDDLTSLEGMLVQAGGTRTDLHWADEQSGGLGLFIRSLVGLDRSAAKEAFAQLLNRGGFNVIQIRFIDLMVDELTHTGIMEPGRLFEAPFTDTAPTGPTSIFPEQDVAEIVTILRDVKRRAQPLGSGSATA</sequence>
<dbReference type="InterPro" id="IPR025285">
    <property type="entry name" value="DUF4145"/>
</dbReference>
<keyword evidence="4" id="KW-1185">Reference proteome</keyword>
<name>A0A1R4J9I3_9ACTN</name>
<evidence type="ECO:0000313" key="4">
    <source>
        <dbReference type="Proteomes" id="UP000188342"/>
    </source>
</evidence>
<dbReference type="InterPro" id="IPR027417">
    <property type="entry name" value="P-loop_NTPase"/>
</dbReference>
<dbReference type="Pfam" id="PF13643">
    <property type="entry name" value="DUF4145"/>
    <property type="match status" value="1"/>
</dbReference>
<keyword evidence="3" id="KW-0378">Hydrolase</keyword>
<dbReference type="PROSITE" id="PS51192">
    <property type="entry name" value="HELICASE_ATP_BIND_1"/>
    <property type="match status" value="1"/>
</dbReference>
<dbReference type="RefSeq" id="WP_094764311.1">
    <property type="nucleotide sequence ID" value="NZ_FUKQ01000024.1"/>
</dbReference>
<dbReference type="InterPro" id="IPR013670">
    <property type="entry name" value="EcoEI_R_C_dom"/>
</dbReference>
<dbReference type="InterPro" id="IPR001650">
    <property type="entry name" value="Helicase_C-like"/>
</dbReference>
<dbReference type="STRING" id="1255658.FM114_06240"/>
<evidence type="ECO:0000313" key="3">
    <source>
        <dbReference type="EMBL" id="SJN28574.1"/>
    </source>
</evidence>
<dbReference type="Gene3D" id="3.90.1570.30">
    <property type="match status" value="1"/>
</dbReference>
<reference evidence="3 4" key="1">
    <citation type="submission" date="2017-02" db="EMBL/GenBank/DDBJ databases">
        <authorList>
            <person name="Peterson S.W."/>
        </authorList>
    </citation>
    <scope>NUCLEOTIDE SEQUENCE [LARGE SCALE GENOMIC DNA]</scope>
    <source>
        <strain evidence="3 4">LSP_Lj1</strain>
    </source>
</reference>
<keyword evidence="1" id="KW-0175">Coiled coil</keyword>
<protein>
    <submittedName>
        <fullName evidence="3">Type I restriction-modification system, restriction subunit R</fullName>
        <ecNumber evidence="3">3.1.21.3</ecNumber>
    </submittedName>
</protein>
<organism evidence="3 4">
    <name type="scientific">Luteococcus japonicus LSP_Lj1</name>
    <dbReference type="NCBI Taxonomy" id="1255658"/>
    <lineage>
        <taxon>Bacteria</taxon>
        <taxon>Bacillati</taxon>
        <taxon>Actinomycetota</taxon>
        <taxon>Actinomycetes</taxon>
        <taxon>Propionibacteriales</taxon>
        <taxon>Propionibacteriaceae</taxon>
        <taxon>Luteococcus</taxon>
    </lineage>
</organism>
<dbReference type="GO" id="GO:0005829">
    <property type="term" value="C:cytosol"/>
    <property type="evidence" value="ECO:0007669"/>
    <property type="project" value="TreeGrafter"/>
</dbReference>
<evidence type="ECO:0000256" key="1">
    <source>
        <dbReference type="SAM" id="Coils"/>
    </source>
</evidence>